<dbReference type="PROSITE" id="PS50887">
    <property type="entry name" value="GGDEF"/>
    <property type="match status" value="1"/>
</dbReference>
<evidence type="ECO:0000313" key="2">
    <source>
        <dbReference type="EMBL" id="MBC5681673.1"/>
    </source>
</evidence>
<dbReference type="Pfam" id="PF13426">
    <property type="entry name" value="PAS_9"/>
    <property type="match status" value="1"/>
</dbReference>
<dbReference type="EMBL" id="JACOPD010000009">
    <property type="protein sequence ID" value="MBC5681673.1"/>
    <property type="molecule type" value="Genomic_DNA"/>
</dbReference>
<dbReference type="InterPro" id="IPR000014">
    <property type="entry name" value="PAS"/>
</dbReference>
<dbReference type="InterPro" id="IPR043128">
    <property type="entry name" value="Rev_trsase/Diguanyl_cyclase"/>
</dbReference>
<dbReference type="InterPro" id="IPR003018">
    <property type="entry name" value="GAF"/>
</dbReference>
<dbReference type="NCBIfam" id="TIGR00254">
    <property type="entry name" value="GGDEF"/>
    <property type="match status" value="1"/>
</dbReference>
<comment type="caution">
    <text evidence="2">The sequence shown here is derived from an EMBL/GenBank/DDBJ whole genome shotgun (WGS) entry which is preliminary data.</text>
</comment>
<dbReference type="PANTHER" id="PTHR44757:SF2">
    <property type="entry name" value="BIOFILM ARCHITECTURE MAINTENANCE PROTEIN MBAA"/>
    <property type="match status" value="1"/>
</dbReference>
<name>A0ABR7G2K0_9FIRM</name>
<dbReference type="Gene3D" id="3.30.70.270">
    <property type="match status" value="1"/>
</dbReference>
<accession>A0ABR7G2K0</accession>
<dbReference type="CDD" id="cd01949">
    <property type="entry name" value="GGDEF"/>
    <property type="match status" value="1"/>
</dbReference>
<dbReference type="Gene3D" id="3.30.450.40">
    <property type="match status" value="1"/>
</dbReference>
<dbReference type="InterPro" id="IPR029787">
    <property type="entry name" value="Nucleotide_cyclase"/>
</dbReference>
<dbReference type="SUPFAM" id="SSF55073">
    <property type="entry name" value="Nucleotide cyclase"/>
    <property type="match status" value="1"/>
</dbReference>
<dbReference type="InterPro" id="IPR029016">
    <property type="entry name" value="GAF-like_dom_sf"/>
</dbReference>
<evidence type="ECO:0000313" key="3">
    <source>
        <dbReference type="Proteomes" id="UP000628463"/>
    </source>
</evidence>
<dbReference type="Gene3D" id="3.30.450.20">
    <property type="entry name" value="PAS domain"/>
    <property type="match status" value="1"/>
</dbReference>
<sequence>MKKIWEFFENMDECMYVADIDTHELIYMNKKALNIYGFKSVDEVVGKKCYEILQNSSSPCKICNNEDLSVGQFKEWRYFNPILNKHFILKDTIIEDEGRRCRAELALDVTFEEQQKGMVDNYRDLELVVNNGIRVAFQATSPDEEIDIILEYMGKALNADRVYIVEKDEKDFDNNTYEWCADGVEPEKDSLQNLEPDICRGWYDMFGKDKDIVIADIDKLKVEEADVYDILSRQNIKALVAVPLYTDGKISGFYGVDNPPQKYMEYAHNMLQIVGYFISSCIRRRNLLMQLENMSYKDALTKLGNRFLVEKFVKRLDKNKCIGAVYCDITGLKNVNDTQGHEAGDKLILRASDCLKKIFSDYGIFRIGGDEFLVLCPEITEDDLYKKTEQLKECSKKSNSLMAVGAAWRENFYEGLDKLLTESEHNMYIDKSEYYRKAGIERRKF</sequence>
<dbReference type="Pfam" id="PF00990">
    <property type="entry name" value="GGDEF"/>
    <property type="match status" value="1"/>
</dbReference>
<dbReference type="Pfam" id="PF01590">
    <property type="entry name" value="GAF"/>
    <property type="match status" value="1"/>
</dbReference>
<dbReference type="RefSeq" id="WP_186837322.1">
    <property type="nucleotide sequence ID" value="NZ_JACOPD010000009.1"/>
</dbReference>
<protein>
    <submittedName>
        <fullName evidence="2">Diguanylate cyclase</fullName>
    </submittedName>
</protein>
<dbReference type="InterPro" id="IPR052155">
    <property type="entry name" value="Biofilm_reg_signaling"/>
</dbReference>
<keyword evidence="3" id="KW-1185">Reference proteome</keyword>
<organism evidence="2 3">
    <name type="scientific">Lachnospira hominis</name>
    <name type="common">ex Liu et al. 2021</name>
    <dbReference type="NCBI Taxonomy" id="2763051"/>
    <lineage>
        <taxon>Bacteria</taxon>
        <taxon>Bacillati</taxon>
        <taxon>Bacillota</taxon>
        <taxon>Clostridia</taxon>
        <taxon>Lachnospirales</taxon>
        <taxon>Lachnospiraceae</taxon>
        <taxon>Lachnospira</taxon>
    </lineage>
</organism>
<dbReference type="SUPFAM" id="SSF55785">
    <property type="entry name" value="PYP-like sensor domain (PAS domain)"/>
    <property type="match status" value="1"/>
</dbReference>
<dbReference type="PANTHER" id="PTHR44757">
    <property type="entry name" value="DIGUANYLATE CYCLASE DGCP"/>
    <property type="match status" value="1"/>
</dbReference>
<gene>
    <name evidence="2" type="ORF">H8S01_11985</name>
</gene>
<dbReference type="InterPro" id="IPR035965">
    <property type="entry name" value="PAS-like_dom_sf"/>
</dbReference>
<dbReference type="InterPro" id="IPR000160">
    <property type="entry name" value="GGDEF_dom"/>
</dbReference>
<feature type="domain" description="GGDEF" evidence="1">
    <location>
        <begin position="320"/>
        <end position="445"/>
    </location>
</feature>
<evidence type="ECO:0000259" key="1">
    <source>
        <dbReference type="PROSITE" id="PS50887"/>
    </source>
</evidence>
<proteinExistence type="predicted"/>
<reference evidence="2 3" key="1">
    <citation type="submission" date="2020-08" db="EMBL/GenBank/DDBJ databases">
        <title>Genome public.</title>
        <authorList>
            <person name="Liu C."/>
            <person name="Sun Q."/>
        </authorList>
    </citation>
    <scope>NUCLEOTIDE SEQUENCE [LARGE SCALE GENOMIC DNA]</scope>
    <source>
        <strain evidence="2 3">NSJ-43</strain>
    </source>
</reference>
<dbReference type="Proteomes" id="UP000628463">
    <property type="component" value="Unassembled WGS sequence"/>
</dbReference>
<dbReference type="SMART" id="SM00267">
    <property type="entry name" value="GGDEF"/>
    <property type="match status" value="1"/>
</dbReference>
<dbReference type="SUPFAM" id="SSF55781">
    <property type="entry name" value="GAF domain-like"/>
    <property type="match status" value="1"/>
</dbReference>